<dbReference type="InterPro" id="IPR011993">
    <property type="entry name" value="PH-like_dom_sf"/>
</dbReference>
<feature type="domain" description="PH" evidence="3">
    <location>
        <begin position="737"/>
        <end position="917"/>
    </location>
</feature>
<dbReference type="EMBL" id="JAKZEL010000025">
    <property type="protein sequence ID" value="KAI4530550.1"/>
    <property type="molecule type" value="Genomic_DNA"/>
</dbReference>
<evidence type="ECO:0008006" key="7">
    <source>
        <dbReference type="Google" id="ProtNLM"/>
    </source>
</evidence>
<name>A0AAD4TQJ0_OVIAM</name>
<dbReference type="GO" id="GO:0032012">
    <property type="term" value="P:regulation of ARF protein signal transduction"/>
    <property type="evidence" value="ECO:0007669"/>
    <property type="project" value="InterPro"/>
</dbReference>
<evidence type="ECO:0000256" key="2">
    <source>
        <dbReference type="SAM" id="MobiDB-lite"/>
    </source>
</evidence>
<organism evidence="5 6">
    <name type="scientific">Ovis ammon polii</name>
    <dbReference type="NCBI Taxonomy" id="230172"/>
    <lineage>
        <taxon>Eukaryota</taxon>
        <taxon>Metazoa</taxon>
        <taxon>Chordata</taxon>
        <taxon>Craniata</taxon>
        <taxon>Vertebrata</taxon>
        <taxon>Euteleostomi</taxon>
        <taxon>Mammalia</taxon>
        <taxon>Eutheria</taxon>
        <taxon>Laurasiatheria</taxon>
        <taxon>Artiodactyla</taxon>
        <taxon>Ruminantia</taxon>
        <taxon>Pecora</taxon>
        <taxon>Bovidae</taxon>
        <taxon>Caprinae</taxon>
        <taxon>Ovis</taxon>
    </lineage>
</organism>
<dbReference type="Proteomes" id="UP001214576">
    <property type="component" value="Unassembled WGS sequence"/>
</dbReference>
<evidence type="ECO:0000259" key="3">
    <source>
        <dbReference type="PROSITE" id="PS50003"/>
    </source>
</evidence>
<dbReference type="PROSITE" id="PS50190">
    <property type="entry name" value="SEC7"/>
    <property type="match status" value="1"/>
</dbReference>
<dbReference type="Gene3D" id="1.10.1000.11">
    <property type="entry name" value="Arf Nucleotide-binding Site Opener,domain 2"/>
    <property type="match status" value="1"/>
</dbReference>
<evidence type="ECO:0000259" key="4">
    <source>
        <dbReference type="PROSITE" id="PS50190"/>
    </source>
</evidence>
<dbReference type="InterPro" id="IPR035999">
    <property type="entry name" value="Sec7_dom_sf"/>
</dbReference>
<feature type="region of interest" description="Disordered" evidence="2">
    <location>
        <begin position="1024"/>
        <end position="1072"/>
    </location>
</feature>
<dbReference type="GO" id="GO:0005085">
    <property type="term" value="F:guanyl-nucleotide exchange factor activity"/>
    <property type="evidence" value="ECO:0007669"/>
    <property type="project" value="InterPro"/>
</dbReference>
<dbReference type="Pfam" id="PF15410">
    <property type="entry name" value="PH_9"/>
    <property type="match status" value="1"/>
</dbReference>
<dbReference type="InterPro" id="IPR023394">
    <property type="entry name" value="Sec7_C_sf"/>
</dbReference>
<dbReference type="Gene3D" id="2.30.29.30">
    <property type="entry name" value="Pleckstrin-homology domain (PH domain)/Phosphotyrosine-binding domain (PTB)"/>
    <property type="match status" value="1"/>
</dbReference>
<feature type="compositionally biased region" description="Pro residues" evidence="2">
    <location>
        <begin position="447"/>
        <end position="465"/>
    </location>
</feature>
<dbReference type="GO" id="GO:0032587">
    <property type="term" value="C:ruffle membrane"/>
    <property type="evidence" value="ECO:0007669"/>
    <property type="project" value="UniProtKB-SubCell"/>
</dbReference>
<feature type="compositionally biased region" description="Low complexity" evidence="2">
    <location>
        <begin position="168"/>
        <end position="184"/>
    </location>
</feature>
<dbReference type="SMART" id="SM00222">
    <property type="entry name" value="Sec7"/>
    <property type="match status" value="1"/>
</dbReference>
<feature type="region of interest" description="Disordered" evidence="2">
    <location>
        <begin position="304"/>
        <end position="403"/>
    </location>
</feature>
<evidence type="ECO:0000313" key="5">
    <source>
        <dbReference type="EMBL" id="KAI4530550.1"/>
    </source>
</evidence>
<feature type="region of interest" description="Disordered" evidence="2">
    <location>
        <begin position="113"/>
        <end position="196"/>
    </location>
</feature>
<reference evidence="5" key="1">
    <citation type="submission" date="2022-03" db="EMBL/GenBank/DDBJ databases">
        <title>Genomic analyses of argali, domestic sheep and their hybrids provide insights into chromosomal evolution, heterosis and genetic basis of agronomic traits.</title>
        <authorList>
            <person name="Li M."/>
        </authorList>
    </citation>
    <scope>NUCLEOTIDE SEQUENCE</scope>
    <source>
        <strain evidence="5">CAU-MHL-2022a</strain>
        <tissue evidence="5">Skin</tissue>
    </source>
</reference>
<feature type="compositionally biased region" description="Polar residues" evidence="2">
    <location>
        <begin position="86"/>
        <end position="96"/>
    </location>
</feature>
<feature type="compositionally biased region" description="Acidic residues" evidence="2">
    <location>
        <begin position="349"/>
        <end position="367"/>
    </location>
</feature>
<feature type="region of interest" description="Disordered" evidence="2">
    <location>
        <begin position="799"/>
        <end position="853"/>
    </location>
</feature>
<dbReference type="InterPro" id="IPR000904">
    <property type="entry name" value="Sec7_dom"/>
</dbReference>
<protein>
    <recommendedName>
        <fullName evidence="7">PH and SEC7 domain-containing protein 1</fullName>
    </recommendedName>
</protein>
<dbReference type="InterPro" id="IPR001849">
    <property type="entry name" value="PH_domain"/>
</dbReference>
<dbReference type="SUPFAM" id="SSF50729">
    <property type="entry name" value="PH domain-like"/>
    <property type="match status" value="1"/>
</dbReference>
<keyword evidence="6" id="KW-1185">Reference proteome</keyword>
<feature type="compositionally biased region" description="Low complexity" evidence="2">
    <location>
        <begin position="1041"/>
        <end position="1052"/>
    </location>
</feature>
<evidence type="ECO:0000256" key="1">
    <source>
        <dbReference type="ARBA" id="ARBA00004632"/>
    </source>
</evidence>
<feature type="region of interest" description="Disordered" evidence="2">
    <location>
        <begin position="25"/>
        <end position="96"/>
    </location>
</feature>
<evidence type="ECO:0000313" key="6">
    <source>
        <dbReference type="Proteomes" id="UP001214576"/>
    </source>
</evidence>
<feature type="region of interest" description="Disordered" evidence="2">
    <location>
        <begin position="246"/>
        <end position="281"/>
    </location>
</feature>
<gene>
    <name evidence="5" type="ORF">MG293_019439</name>
</gene>
<dbReference type="CDD" id="cd00171">
    <property type="entry name" value="Sec7"/>
    <property type="match status" value="1"/>
</dbReference>
<dbReference type="AlphaFoldDB" id="A0AAD4TQJ0"/>
<feature type="domain" description="SEC7" evidence="4">
    <location>
        <begin position="543"/>
        <end position="685"/>
    </location>
</feature>
<dbReference type="Pfam" id="PF01369">
    <property type="entry name" value="Sec7"/>
    <property type="match status" value="1"/>
</dbReference>
<feature type="compositionally biased region" description="Pro residues" evidence="2">
    <location>
        <begin position="71"/>
        <end position="85"/>
    </location>
</feature>
<dbReference type="PANTHER" id="PTHR10663:SF334">
    <property type="entry name" value="PH AND SEC7 DOMAIN-CONTAINING PROTEIN 1"/>
    <property type="match status" value="1"/>
</dbReference>
<dbReference type="SMART" id="SM00233">
    <property type="entry name" value="PH"/>
    <property type="match status" value="1"/>
</dbReference>
<dbReference type="InterPro" id="IPR041681">
    <property type="entry name" value="PH_9"/>
</dbReference>
<dbReference type="PROSITE" id="PS50003">
    <property type="entry name" value="PH_DOMAIN"/>
    <property type="match status" value="1"/>
</dbReference>
<dbReference type="SUPFAM" id="SSF48425">
    <property type="entry name" value="Sec7 domain"/>
    <property type="match status" value="1"/>
</dbReference>
<sequence>MAQGAMRFCSEGDCAISPPRCPRRWLPEGPVPQSPPASMYGSTGSLLRRVAGPGPRSRELGRVTAPCTPLRGPPSPRIAPSPWAPSSPTGQPRPGAQSSVVIFRFVEKATVRPLNGLPAPGGLSRSWDLGGVSPPRPTPALGPGSHQKLRLEASTSDPLPAGGGSARPGSQGLLQGPPTQPQVGADGLYSSLPNGLGGPSEHLATLFRGPADTGLLNQGDIWSSPREVSSHAQRIARAKWEFFYGSLDPTSSGAKPPEQAPPSPPGVGSGQGSGVAVGRAAKYSETDLDTVPLRCYRETDINEVLTEREEADSAIESQPSSEGLPGTACPPAPRPGPCLGPHPSLGSGNEDEDEAGGEEDVDDEVFEASEGARPGTRMPHSGPLKSPLPFLPGTSPSADGPDSFSCVFEAILESHRAKGTSYTSLASLEALASPGPTQSPFFTFELPPQPPAPRPDPPAPAPLAPLEPDSGTSSAADGPWTQRGEEEEAEAGAKQAPGRDPPSPCHSEDSFGLGAAPLGSEPPLNQLVSDSDSELDSTERLALGSTDTLSNGQKADLEAAQRLAKRLYRLDGFRKADVARHLGKNNDFSKLVAGEYLKFFVFTGMTLDQALRVFLKELALMGETQERERVLAHFSQRYFQCNPGALSSEGEEARVRNIGKRMTCGDFIGNLEGLNEGGDFPRELLKVGGWGRGDEEELRRSLSELADPNPKVIKRVGGGSGSGSSPFLDLTPEPGAAVYKHGALVRKVHADPDCRKSTWPGGKAWAGVGAGLPQAPRLVFLTPHLCPPASTSGQARLEELPRDPQGHDPLSSEGVRPAQRGGAGMAQRIRGAGLGQDCGQDKTGTPQEEYQPGKALSEAELKNAISIHHALATRASDYSKRPHVFYLRTADWRVFLFQAPSLEQMQSWITRINVVAAMFSAPPFPAAVSSQKKFSRPLLPSAATRLSQEEQVRTHEAKLKAMASELREHRATQLAKKARGKEAEEQRQKEAYLEFEKSRYGTYAALLRVKLKAGSEELDAVEAAVAQTGGTQDGLPPPHSSPSLLPNTSSQPRAQCPDSEARAGAGSGRWKP</sequence>
<feature type="region of interest" description="Disordered" evidence="2">
    <location>
        <begin position="436"/>
        <end position="538"/>
    </location>
</feature>
<dbReference type="PANTHER" id="PTHR10663">
    <property type="entry name" value="GUANYL-NUCLEOTIDE EXCHANGE FACTOR"/>
    <property type="match status" value="1"/>
</dbReference>
<proteinExistence type="predicted"/>
<accession>A0AAD4TQJ0</accession>
<comment type="caution">
    <text evidence="5">The sequence shown here is derived from an EMBL/GenBank/DDBJ whole genome shotgun (WGS) entry which is preliminary data.</text>
</comment>
<comment type="subcellular location">
    <subcellularLocation>
        <location evidence="1">Cell projection</location>
        <location evidence="1">Ruffle membrane</location>
    </subcellularLocation>
</comment>
<feature type="compositionally biased region" description="Pro residues" evidence="2">
    <location>
        <begin position="328"/>
        <end position="340"/>
    </location>
</feature>